<keyword evidence="5 7" id="KW-0413">Isomerase</keyword>
<comment type="caution">
    <text evidence="8">The sequence shown here is derived from an EMBL/GenBank/DDBJ whole genome shotgun (WGS) entry which is preliminary data.</text>
</comment>
<feature type="active site" description="Proton donor/acceptor" evidence="7">
    <location>
        <position position="72"/>
    </location>
</feature>
<dbReference type="Gene3D" id="3.40.50.1860">
    <property type="match status" value="2"/>
</dbReference>
<feature type="binding site" evidence="7">
    <location>
        <begin position="73"/>
        <end position="74"/>
    </location>
    <ligand>
        <name>substrate</name>
    </ligand>
</feature>
<evidence type="ECO:0000313" key="8">
    <source>
        <dbReference type="EMBL" id="MCZ2722897.1"/>
    </source>
</evidence>
<dbReference type="PROSITE" id="PS00924">
    <property type="entry name" value="ASP_GLU_RACEMASE_2"/>
    <property type="match status" value="1"/>
</dbReference>
<dbReference type="EMBL" id="JAPUBN010000019">
    <property type="protein sequence ID" value="MCZ2722897.1"/>
    <property type="molecule type" value="Genomic_DNA"/>
</dbReference>
<comment type="pathway">
    <text evidence="7">Cell wall biogenesis; peptidoglycan biosynthesis.</text>
</comment>
<evidence type="ECO:0000256" key="2">
    <source>
        <dbReference type="ARBA" id="ARBA00013090"/>
    </source>
</evidence>
<evidence type="ECO:0000256" key="1">
    <source>
        <dbReference type="ARBA" id="ARBA00001602"/>
    </source>
</evidence>
<dbReference type="PANTHER" id="PTHR21198:SF2">
    <property type="entry name" value="GLUTAMATE RACEMASE"/>
    <property type="match status" value="1"/>
</dbReference>
<name>A0ABT4JXW6_9GAMM</name>
<evidence type="ECO:0000256" key="3">
    <source>
        <dbReference type="ARBA" id="ARBA00022960"/>
    </source>
</evidence>
<dbReference type="NCBIfam" id="TIGR00067">
    <property type="entry name" value="glut_race"/>
    <property type="match status" value="1"/>
</dbReference>
<dbReference type="InterPro" id="IPR015942">
    <property type="entry name" value="Asp/Glu/hydantoin_racemase"/>
</dbReference>
<keyword evidence="9" id="KW-1185">Reference proteome</keyword>
<proteinExistence type="inferred from homology"/>
<accession>A0ABT4JXW6</accession>
<feature type="binding site" evidence="7">
    <location>
        <begin position="183"/>
        <end position="184"/>
    </location>
    <ligand>
        <name>substrate</name>
    </ligand>
</feature>
<dbReference type="InterPro" id="IPR033134">
    <property type="entry name" value="Asp/Glu_racemase_AS_2"/>
</dbReference>
<feature type="binding site" evidence="7">
    <location>
        <begin position="7"/>
        <end position="8"/>
    </location>
    <ligand>
        <name>substrate</name>
    </ligand>
</feature>
<comment type="function">
    <text evidence="7">Provides the (R)-glutamate required for cell wall biosynthesis.</text>
</comment>
<dbReference type="Proteomes" id="UP001149719">
    <property type="component" value="Unassembled WGS sequence"/>
</dbReference>
<dbReference type="RefSeq" id="WP_269126902.1">
    <property type="nucleotide sequence ID" value="NZ_JAPUBN010000019.1"/>
</dbReference>
<dbReference type="InterPro" id="IPR018187">
    <property type="entry name" value="Asp/Glu_racemase_AS_1"/>
</dbReference>
<reference evidence="8" key="1">
    <citation type="submission" date="2022-12" db="EMBL/GenBank/DDBJ databases">
        <title>Marinomonas 15G1-11 sp. nov, isolated from marine algae.</title>
        <authorList>
            <person name="Butt M."/>
            <person name="Choi D.G."/>
            <person name="Kim J.M."/>
            <person name="Lee J.K."/>
            <person name="Baek J.H."/>
            <person name="Jeon C.O."/>
        </authorList>
    </citation>
    <scope>NUCLEOTIDE SEQUENCE</scope>
    <source>
        <strain evidence="8">15G1-11</strain>
    </source>
</reference>
<feature type="active site" description="Proton donor/acceptor" evidence="7">
    <location>
        <position position="182"/>
    </location>
</feature>
<dbReference type="PROSITE" id="PS00923">
    <property type="entry name" value="ASP_GLU_RACEMASE_1"/>
    <property type="match status" value="1"/>
</dbReference>
<keyword evidence="6 7" id="KW-0961">Cell wall biogenesis/degradation</keyword>
<evidence type="ECO:0000313" key="9">
    <source>
        <dbReference type="Proteomes" id="UP001149719"/>
    </source>
</evidence>
<evidence type="ECO:0000256" key="4">
    <source>
        <dbReference type="ARBA" id="ARBA00022984"/>
    </source>
</evidence>
<sequence>MQIAVFDSGIGGTSVLEHLKQYLPYAHFSYFMDNLYMPYGNLSLPLLHERLIVLVNAAIQKLKSIDLIVLACNTASTQGLDLLRQHINIPIIGVVPAVKPACLLSQKSVGLLATPATVGSSYIQGLIAQYALNKPVYLYGSTELVHLAEEKFWQGSVSPVKVKQALQKLNIHPDIDCLVLGCTHFPILKAEIQQALGKTIQLIDSGEAIARRAKALAFALNSSMVHPSKIASTSYFSTSKLKHKHDLMVECLTD</sequence>
<dbReference type="PANTHER" id="PTHR21198">
    <property type="entry name" value="GLUTAMATE RACEMASE"/>
    <property type="match status" value="1"/>
</dbReference>
<dbReference type="Pfam" id="PF01177">
    <property type="entry name" value="Asp_Glu_race"/>
    <property type="match status" value="1"/>
</dbReference>
<comment type="similarity">
    <text evidence="7">Belongs to the aspartate/glutamate racemases family.</text>
</comment>
<keyword evidence="3 7" id="KW-0133">Cell shape</keyword>
<evidence type="ECO:0000256" key="7">
    <source>
        <dbReference type="HAMAP-Rule" id="MF_00258"/>
    </source>
</evidence>
<evidence type="ECO:0000256" key="6">
    <source>
        <dbReference type="ARBA" id="ARBA00023316"/>
    </source>
</evidence>
<comment type="catalytic activity">
    <reaction evidence="1 7">
        <text>L-glutamate = D-glutamate</text>
        <dbReference type="Rhea" id="RHEA:12813"/>
        <dbReference type="ChEBI" id="CHEBI:29985"/>
        <dbReference type="ChEBI" id="CHEBI:29986"/>
        <dbReference type="EC" id="5.1.1.3"/>
    </reaction>
</comment>
<feature type="binding site" evidence="7">
    <location>
        <begin position="39"/>
        <end position="40"/>
    </location>
    <ligand>
        <name>substrate</name>
    </ligand>
</feature>
<gene>
    <name evidence="7 8" type="primary">murI</name>
    <name evidence="8" type="ORF">O1D97_15085</name>
</gene>
<dbReference type="InterPro" id="IPR004391">
    <property type="entry name" value="Glu_race"/>
</dbReference>
<dbReference type="SUPFAM" id="SSF53681">
    <property type="entry name" value="Aspartate/glutamate racemase"/>
    <property type="match status" value="2"/>
</dbReference>
<dbReference type="EC" id="5.1.1.3" evidence="2 7"/>
<protein>
    <recommendedName>
        <fullName evidence="2 7">Glutamate racemase</fullName>
        <ecNumber evidence="2 7">5.1.1.3</ecNumber>
    </recommendedName>
</protein>
<organism evidence="8 9">
    <name type="scientific">Marinomonas phaeophyticola</name>
    <dbReference type="NCBI Taxonomy" id="3004091"/>
    <lineage>
        <taxon>Bacteria</taxon>
        <taxon>Pseudomonadati</taxon>
        <taxon>Pseudomonadota</taxon>
        <taxon>Gammaproteobacteria</taxon>
        <taxon>Oceanospirillales</taxon>
        <taxon>Oceanospirillaceae</taxon>
        <taxon>Marinomonas</taxon>
    </lineage>
</organism>
<keyword evidence="4 7" id="KW-0573">Peptidoglycan synthesis</keyword>
<dbReference type="InterPro" id="IPR001920">
    <property type="entry name" value="Asp/Glu_race"/>
</dbReference>
<evidence type="ECO:0000256" key="5">
    <source>
        <dbReference type="ARBA" id="ARBA00023235"/>
    </source>
</evidence>
<dbReference type="HAMAP" id="MF_00258">
    <property type="entry name" value="Glu_racemase"/>
    <property type="match status" value="1"/>
</dbReference>
<dbReference type="GO" id="GO:0008881">
    <property type="term" value="F:glutamate racemase activity"/>
    <property type="evidence" value="ECO:0007669"/>
    <property type="project" value="UniProtKB-EC"/>
</dbReference>